<accession>A0A9K3LAX3</accession>
<feature type="compositionally biased region" description="Polar residues" evidence="2">
    <location>
        <begin position="1066"/>
        <end position="1079"/>
    </location>
</feature>
<feature type="compositionally biased region" description="Basic residues" evidence="2">
    <location>
        <begin position="107"/>
        <end position="119"/>
    </location>
</feature>
<feature type="compositionally biased region" description="Polar residues" evidence="2">
    <location>
        <begin position="554"/>
        <end position="569"/>
    </location>
</feature>
<gene>
    <name evidence="3" type="ORF">IV203_002199</name>
</gene>
<dbReference type="OrthoDB" id="49376at2759"/>
<reference evidence="3" key="1">
    <citation type="journal article" date="2021" name="Sci. Rep.">
        <title>Diploid genomic architecture of Nitzschia inconspicua, an elite biomass production diatom.</title>
        <authorList>
            <person name="Oliver A."/>
            <person name="Podell S."/>
            <person name="Pinowska A."/>
            <person name="Traller J.C."/>
            <person name="Smith S.R."/>
            <person name="McClure R."/>
            <person name="Beliaev A."/>
            <person name="Bohutskyi P."/>
            <person name="Hill E.A."/>
            <person name="Rabines A."/>
            <person name="Zheng H."/>
            <person name="Allen L.Z."/>
            <person name="Kuo A."/>
            <person name="Grigoriev I.V."/>
            <person name="Allen A.E."/>
            <person name="Hazlebeck D."/>
            <person name="Allen E.E."/>
        </authorList>
    </citation>
    <scope>NUCLEOTIDE SEQUENCE</scope>
    <source>
        <strain evidence="3">Hildebrandi</strain>
    </source>
</reference>
<comment type="caution">
    <text evidence="3">The sequence shown here is derived from an EMBL/GenBank/DDBJ whole genome shotgun (WGS) entry which is preliminary data.</text>
</comment>
<feature type="compositionally biased region" description="Basic residues" evidence="2">
    <location>
        <begin position="152"/>
        <end position="161"/>
    </location>
</feature>
<feature type="compositionally biased region" description="Basic and acidic residues" evidence="2">
    <location>
        <begin position="570"/>
        <end position="590"/>
    </location>
</feature>
<feature type="compositionally biased region" description="Acidic residues" evidence="2">
    <location>
        <begin position="197"/>
        <end position="206"/>
    </location>
</feature>
<dbReference type="PANTHER" id="PTHR23159">
    <property type="entry name" value="CENTROSOMAL PROTEIN 2"/>
    <property type="match status" value="1"/>
</dbReference>
<evidence type="ECO:0000256" key="2">
    <source>
        <dbReference type="SAM" id="MobiDB-lite"/>
    </source>
</evidence>
<keyword evidence="4" id="KW-1185">Reference proteome</keyword>
<feature type="compositionally biased region" description="Basic and acidic residues" evidence="2">
    <location>
        <begin position="1081"/>
        <end position="1093"/>
    </location>
</feature>
<feature type="compositionally biased region" description="Low complexity" evidence="2">
    <location>
        <begin position="22"/>
        <end position="50"/>
    </location>
</feature>
<evidence type="ECO:0000313" key="4">
    <source>
        <dbReference type="Proteomes" id="UP000693970"/>
    </source>
</evidence>
<feature type="region of interest" description="Disordered" evidence="2">
    <location>
        <begin position="438"/>
        <end position="485"/>
    </location>
</feature>
<keyword evidence="1" id="KW-0175">Coiled coil</keyword>
<feature type="compositionally biased region" description="Polar residues" evidence="2">
    <location>
        <begin position="64"/>
        <end position="104"/>
    </location>
</feature>
<reference evidence="3" key="2">
    <citation type="submission" date="2021-04" db="EMBL/GenBank/DDBJ databases">
        <authorList>
            <person name="Podell S."/>
        </authorList>
    </citation>
    <scope>NUCLEOTIDE SEQUENCE</scope>
    <source>
        <strain evidence="3">Hildebrandi</strain>
    </source>
</reference>
<organism evidence="3 4">
    <name type="scientific">Nitzschia inconspicua</name>
    <dbReference type="NCBI Taxonomy" id="303405"/>
    <lineage>
        <taxon>Eukaryota</taxon>
        <taxon>Sar</taxon>
        <taxon>Stramenopiles</taxon>
        <taxon>Ochrophyta</taxon>
        <taxon>Bacillariophyta</taxon>
        <taxon>Bacillariophyceae</taxon>
        <taxon>Bacillariophycidae</taxon>
        <taxon>Bacillariales</taxon>
        <taxon>Bacillariaceae</taxon>
        <taxon>Nitzschia</taxon>
    </lineage>
</organism>
<name>A0A9K3LAX3_9STRA</name>
<evidence type="ECO:0000313" key="3">
    <source>
        <dbReference type="EMBL" id="KAG7357511.1"/>
    </source>
</evidence>
<feature type="region of interest" description="Disordered" evidence="2">
    <location>
        <begin position="184"/>
        <end position="206"/>
    </location>
</feature>
<dbReference type="AlphaFoldDB" id="A0A9K3LAX3"/>
<feature type="compositionally biased region" description="Acidic residues" evidence="2">
    <location>
        <begin position="903"/>
        <end position="912"/>
    </location>
</feature>
<protein>
    <submittedName>
        <fullName evidence="3">Uncharacterized protein</fullName>
    </submittedName>
</protein>
<feature type="region of interest" description="Disordered" evidence="2">
    <location>
        <begin position="545"/>
        <end position="635"/>
    </location>
</feature>
<proteinExistence type="predicted"/>
<dbReference type="PANTHER" id="PTHR23159:SF31">
    <property type="entry name" value="CENTROSOME-ASSOCIATED PROTEIN CEP250 ISOFORM X1"/>
    <property type="match status" value="1"/>
</dbReference>
<feature type="region of interest" description="Disordered" evidence="2">
    <location>
        <begin position="1066"/>
        <end position="1093"/>
    </location>
</feature>
<feature type="compositionally biased region" description="Acidic residues" evidence="2">
    <location>
        <begin position="591"/>
        <end position="607"/>
    </location>
</feature>
<dbReference type="EMBL" id="JAGRRH010000015">
    <property type="protein sequence ID" value="KAG7357511.1"/>
    <property type="molecule type" value="Genomic_DNA"/>
</dbReference>
<feature type="compositionally biased region" description="Basic residues" evidence="2">
    <location>
        <begin position="7"/>
        <end position="19"/>
    </location>
</feature>
<sequence length="1093" mass="121763">MSSLLTPKRRERAKQKSRAAHNSSNNSSSMSPGIRPSSSSTSSASYTRSGRYQAISDDEASPPRNGTNNIQSSSNYSYRNSGTIPPRTVTPTGSEMTAASSNAFFSPRRHFPLQRSKHRSWGDDHHHDDDDDDNDDEKEIRRTVSNSSMNRGKTHVKKTHGRASSIGTGPVLVVNTTPTFMSSFRRGRGSAHSYQDGDLEPFDEDMPMDERMDRRQEEVPRHRGMMILQSKSADADTRASYRNMTPSKEVADIVMSSSSNDGGDGTGIGRIIAALNNGSNSRPNNLNREERILWDALQTAMVNDRNEHLTKRRSLERSLQESTLKLGQATARETELELELAKSKCECADLEHKYTMALAENRVLIGQKGGIEGGITPVDGNKFQNRIESLEEKLKEKEDALKQQQNDHDSEVRAIQRVLADITSEKMKLEDRLASIEQEAKEAETKSSLHENTKKSSSDLPSKDEDEFKVTNDVSDSDKEMKSKIETLERELQEAKSHADSVMEEKKLLVSEIESAKKDVANHAKEVDTLKTMIDTFQEQIASEKQEKELLREQVNNLTSSPSGLQTESPKPEMDHPKPEHSSSAEREYEKDDDEKDDDDDDDDDNDEAKVSPAEPKEDEVTSLKQTLSETESSLENAKKIIASLENANGSLTMDLRSKLKAKEEELAIVQKESDERKRRLDSLATELRDLQRRQGDVEELSRRTKAQLTKQKALVGHLQASMTDLQAAVVVHESSVSAETGLADKSSIEEISEILADALNAVKVTLESTEDLIEDADDISVGTTDVEMNSEVGRHIDAIIRNDREAAAKELRAQLDQKRIAVKRLEEALRKQHEEMKKMRAQLNSRNTGHGETEEELRAEIASLRQQCSTNMEVLAKKERELSVLRSSLKVDDNDAGYISDDASEDEDDGGDSNGSMPSPTDLDSYGPAEAEAFATILSQTSGGAEVTGRKREMAALKSQLLKALSEKEAASKDLKAEQESLANAKMIISSLEQANKGMMEDLRSRLQESNTAIASLLEKSMEHEKQAEKYQQELEILKAEKNVEREKLESEVRRLREQLSKLTVSCDATSSPTTGNTPIEEKKEELLTADI</sequence>
<evidence type="ECO:0000256" key="1">
    <source>
        <dbReference type="SAM" id="Coils"/>
    </source>
</evidence>
<feature type="region of interest" description="Disordered" evidence="2">
    <location>
        <begin position="895"/>
        <end position="928"/>
    </location>
</feature>
<feature type="region of interest" description="Disordered" evidence="2">
    <location>
        <begin position="1"/>
        <end position="170"/>
    </location>
</feature>
<feature type="compositionally biased region" description="Polar residues" evidence="2">
    <location>
        <begin position="623"/>
        <end position="635"/>
    </location>
</feature>
<dbReference type="Proteomes" id="UP000693970">
    <property type="component" value="Unassembled WGS sequence"/>
</dbReference>
<feature type="coiled-coil region" evidence="1">
    <location>
        <begin position="809"/>
        <end position="847"/>
    </location>
</feature>